<comment type="similarity">
    <text evidence="5">Belongs to the FNT transporter (TC 1.A.16) family.</text>
</comment>
<feature type="region of interest" description="Disordered" evidence="6">
    <location>
        <begin position="161"/>
        <end position="196"/>
    </location>
</feature>
<sequence>MLSATPFPSRENSSHNLTPTSDNRSFSQSSSSSRQPHQLRTRNGHHAHHFNHHDIRRVLSQGNVEQVELDDEFSLRHDSNTTELNQASESRRLYQHPHTTIRPSSHLPSSSSSFNSLSSALDTNHQHVHYHLEEGDDDLNNAYTTIMIKQNHHPYQQVDQLPSLTSINTTSTTKTSTTSGNKTITTGSDGSQLLSQRRDTTVYLSSTSLDDHHYGENCSHGGHDEEEYGVHNHHPLPLQHNNNGEDDDTHHHLVMLIPPQKKSSSGGAGGTNHTQQHSQNDDHLKMEQEQQHHNILIDKYLSFEQHLLRRSDKKRDNQYRTQLELITAIDEHCDSVLHTYSWFRLFILSLMGGVYVAIGTLTSGLIASDVTSKAFQRFMIGVAFVGAFTMIIFSRSILFTEVNISVSVHLFKSDLIGIIRRSFYWVFNSIFTCCKNHMHVKIRRIKSIKLMTLLYSLRLWGIAIIGNVLGTVLMSAILNGSFVWYDNVSVIQFLASTTYKKVHTFAVRGVNGWFSCLLSGMVANFMIGVATLLSSSATTITGKITALSFPIIAFAALGVQHAPANLGYFSHIFIWKELFGVNTISNNLTSAITPEIQYISEEIQWWDALAWNVVPAGIGNAIGGIFLAFIFVYIFIK</sequence>
<feature type="transmembrane region" description="Helical" evidence="7">
    <location>
        <begin position="512"/>
        <end position="533"/>
    </location>
</feature>
<dbReference type="OrthoDB" id="10263266at2759"/>
<feature type="transmembrane region" description="Helical" evidence="7">
    <location>
        <begin position="342"/>
        <end position="366"/>
    </location>
</feature>
<dbReference type="AlphaFoldDB" id="A0A6A5CB57"/>
<accession>A0A6A5CB57</accession>
<reference evidence="8 9" key="1">
    <citation type="journal article" date="2019" name="Sci. Rep.">
        <title>Nanopore sequencing improves the draft genome of the human pathogenic amoeba Naegleria fowleri.</title>
        <authorList>
            <person name="Liechti N."/>
            <person name="Schurch N."/>
            <person name="Bruggmann R."/>
            <person name="Wittwer M."/>
        </authorList>
    </citation>
    <scope>NUCLEOTIDE SEQUENCE [LARGE SCALE GENOMIC DNA]</scope>
    <source>
        <strain evidence="8 9">ATCC 30894</strain>
    </source>
</reference>
<gene>
    <name evidence="8" type="ORF">FDP41_007439</name>
</gene>
<evidence type="ECO:0000256" key="7">
    <source>
        <dbReference type="SAM" id="Phobius"/>
    </source>
</evidence>
<feature type="compositionally biased region" description="Low complexity" evidence="6">
    <location>
        <begin position="165"/>
        <end position="188"/>
    </location>
</feature>
<dbReference type="GeneID" id="68114657"/>
<comment type="subcellular location">
    <subcellularLocation>
        <location evidence="1">Membrane</location>
        <topology evidence="1">Multi-pass membrane protein</topology>
    </subcellularLocation>
</comment>
<dbReference type="Pfam" id="PF01226">
    <property type="entry name" value="Form_Nir_trans"/>
    <property type="match status" value="2"/>
</dbReference>
<keyword evidence="9" id="KW-1185">Reference proteome</keyword>
<evidence type="ECO:0000256" key="2">
    <source>
        <dbReference type="ARBA" id="ARBA00022692"/>
    </source>
</evidence>
<dbReference type="GO" id="GO:0005886">
    <property type="term" value="C:plasma membrane"/>
    <property type="evidence" value="ECO:0007669"/>
    <property type="project" value="TreeGrafter"/>
</dbReference>
<evidence type="ECO:0000313" key="8">
    <source>
        <dbReference type="EMBL" id="KAF0984262.1"/>
    </source>
</evidence>
<dbReference type="VEuPathDB" id="AmoebaDB:NfTy_003150"/>
<dbReference type="PANTHER" id="PTHR30520:SF6">
    <property type="entry name" value="FORMATE_NITRATE FAMILY TRANSPORTER (EUROFUNG)"/>
    <property type="match status" value="1"/>
</dbReference>
<dbReference type="InterPro" id="IPR023271">
    <property type="entry name" value="Aquaporin-like"/>
</dbReference>
<evidence type="ECO:0000256" key="5">
    <source>
        <dbReference type="ARBA" id="ARBA00049660"/>
    </source>
</evidence>
<dbReference type="EMBL" id="VFQX01000003">
    <property type="protein sequence ID" value="KAF0984262.1"/>
    <property type="molecule type" value="Genomic_DNA"/>
</dbReference>
<evidence type="ECO:0000256" key="4">
    <source>
        <dbReference type="ARBA" id="ARBA00023136"/>
    </source>
</evidence>
<feature type="region of interest" description="Disordered" evidence="6">
    <location>
        <begin position="1"/>
        <end position="49"/>
    </location>
</feature>
<feature type="compositionally biased region" description="Polar residues" evidence="6">
    <location>
        <begin position="261"/>
        <end position="278"/>
    </location>
</feature>
<keyword evidence="3 7" id="KW-1133">Transmembrane helix</keyword>
<keyword evidence="2 7" id="KW-0812">Transmembrane</keyword>
<dbReference type="RefSeq" id="XP_044568975.1">
    <property type="nucleotide sequence ID" value="XM_044711184.1"/>
</dbReference>
<dbReference type="VEuPathDB" id="AmoebaDB:NF0001030"/>
<keyword evidence="4 7" id="KW-0472">Membrane</keyword>
<feature type="transmembrane region" description="Helical" evidence="7">
    <location>
        <begin position="418"/>
        <end position="438"/>
    </location>
</feature>
<name>A0A6A5CB57_NAEFO</name>
<evidence type="ECO:0000256" key="6">
    <source>
        <dbReference type="SAM" id="MobiDB-lite"/>
    </source>
</evidence>
<proteinExistence type="inferred from homology"/>
<evidence type="ECO:0000256" key="3">
    <source>
        <dbReference type="ARBA" id="ARBA00022989"/>
    </source>
</evidence>
<feature type="transmembrane region" description="Helical" evidence="7">
    <location>
        <begin position="378"/>
        <end position="398"/>
    </location>
</feature>
<feature type="compositionally biased region" description="Low complexity" evidence="6">
    <location>
        <begin position="104"/>
        <end position="119"/>
    </location>
</feature>
<feature type="region of interest" description="Disordered" evidence="6">
    <location>
        <begin position="213"/>
        <end position="282"/>
    </location>
</feature>
<feature type="transmembrane region" description="Helical" evidence="7">
    <location>
        <begin position="459"/>
        <end position="485"/>
    </location>
</feature>
<evidence type="ECO:0000313" key="9">
    <source>
        <dbReference type="Proteomes" id="UP000444721"/>
    </source>
</evidence>
<dbReference type="Gene3D" id="1.20.1080.10">
    <property type="entry name" value="Glycerol uptake facilitator protein"/>
    <property type="match status" value="1"/>
</dbReference>
<dbReference type="InterPro" id="IPR000292">
    <property type="entry name" value="For/NO2_transpt"/>
</dbReference>
<feature type="compositionally biased region" description="Polar residues" evidence="6">
    <location>
        <begin position="10"/>
        <end position="23"/>
    </location>
</feature>
<dbReference type="GO" id="GO:0015707">
    <property type="term" value="P:nitrite transport"/>
    <property type="evidence" value="ECO:0007669"/>
    <property type="project" value="TreeGrafter"/>
</dbReference>
<comment type="caution">
    <text evidence="8">The sequence shown here is derived from an EMBL/GenBank/DDBJ whole genome shotgun (WGS) entry which is preliminary data.</text>
</comment>
<protein>
    <recommendedName>
        <fullName evidence="10">Formate/nitrite transporter</fullName>
    </recommendedName>
</protein>
<evidence type="ECO:0000256" key="1">
    <source>
        <dbReference type="ARBA" id="ARBA00004141"/>
    </source>
</evidence>
<dbReference type="GO" id="GO:0015513">
    <property type="term" value="F:high-affinity secondary active nitrite transmembrane transporter activity"/>
    <property type="evidence" value="ECO:0007669"/>
    <property type="project" value="TreeGrafter"/>
</dbReference>
<feature type="compositionally biased region" description="Low complexity" evidence="6">
    <location>
        <begin position="24"/>
        <end position="35"/>
    </location>
</feature>
<feature type="transmembrane region" description="Helical" evidence="7">
    <location>
        <begin position="540"/>
        <end position="559"/>
    </location>
</feature>
<feature type="transmembrane region" description="Helical" evidence="7">
    <location>
        <begin position="613"/>
        <end position="636"/>
    </location>
</feature>
<dbReference type="VEuPathDB" id="AmoebaDB:FDP41_007439"/>
<dbReference type="Proteomes" id="UP000444721">
    <property type="component" value="Unassembled WGS sequence"/>
</dbReference>
<organism evidence="8 9">
    <name type="scientific">Naegleria fowleri</name>
    <name type="common">Brain eating amoeba</name>
    <dbReference type="NCBI Taxonomy" id="5763"/>
    <lineage>
        <taxon>Eukaryota</taxon>
        <taxon>Discoba</taxon>
        <taxon>Heterolobosea</taxon>
        <taxon>Tetramitia</taxon>
        <taxon>Eutetramitia</taxon>
        <taxon>Vahlkampfiidae</taxon>
        <taxon>Naegleria</taxon>
    </lineage>
</organism>
<feature type="compositionally biased region" description="Basic residues" evidence="6">
    <location>
        <begin position="37"/>
        <end position="49"/>
    </location>
</feature>
<feature type="region of interest" description="Disordered" evidence="6">
    <location>
        <begin position="70"/>
        <end position="119"/>
    </location>
</feature>
<evidence type="ECO:0008006" key="10">
    <source>
        <dbReference type="Google" id="ProtNLM"/>
    </source>
</evidence>
<dbReference type="PANTHER" id="PTHR30520">
    <property type="entry name" value="FORMATE TRANSPORTER-RELATED"/>
    <property type="match status" value="1"/>
</dbReference>